<accession>A0A6N1MFH8</accession>
<sequence length="75" mass="8439">MSKLIKKTSEVALTDIQNALAELRNCQDEIRKGLTAQVYVDMANNKLSKAIKHMLDAESWIDAIREAQVPDNDSH</sequence>
<dbReference type="AlphaFoldDB" id="A0A6N1MFH8"/>
<reference evidence="1 2" key="1">
    <citation type="submission" date="2019-11" db="EMBL/GenBank/DDBJ databases">
        <title>FDA dAtabase for Regulatory Grade micrObial Sequences (FDA-ARGOS): Supporting development and validation of Infectious Disease Dx tests.</title>
        <authorList>
            <person name="Patel R."/>
            <person name="Rucinski S."/>
            <person name="Tallon L."/>
            <person name="Sadzewicz L."/>
            <person name="Vavikolanu K."/>
            <person name="Mehta A."/>
            <person name="Aluvathingal J."/>
            <person name="Nadendla S."/>
            <person name="Nandy P."/>
            <person name="Geyer C."/>
            <person name="Yan Y."/>
            <person name="Sichtig H."/>
        </authorList>
    </citation>
    <scope>NUCLEOTIDE SEQUENCE [LARGE SCALE GENOMIC DNA]</scope>
    <source>
        <strain evidence="1 2">FDAARGOS_557</strain>
    </source>
</reference>
<dbReference type="EMBL" id="CP054803">
    <property type="protein sequence ID" value="QKU20663.1"/>
    <property type="molecule type" value="Genomic_DNA"/>
</dbReference>
<organism evidence="1 2">
    <name type="scientific">Acinetobacter lwoffii</name>
    <dbReference type="NCBI Taxonomy" id="28090"/>
    <lineage>
        <taxon>Bacteria</taxon>
        <taxon>Pseudomonadati</taxon>
        <taxon>Pseudomonadota</taxon>
        <taxon>Gammaproteobacteria</taxon>
        <taxon>Moraxellales</taxon>
        <taxon>Moraxellaceae</taxon>
        <taxon>Acinetobacter</taxon>
    </lineage>
</organism>
<protein>
    <submittedName>
        <fullName evidence="1">Uncharacterized protein</fullName>
    </submittedName>
</protein>
<name>A0A6N1MFH8_ACILW</name>
<dbReference type="Proteomes" id="UP000509126">
    <property type="component" value="Chromosome"/>
</dbReference>
<gene>
    <name evidence="1" type="ORF">FOB19_03995</name>
</gene>
<dbReference type="RefSeq" id="WP_174894228.1">
    <property type="nucleotide sequence ID" value="NZ_CP054803.1"/>
</dbReference>
<evidence type="ECO:0000313" key="2">
    <source>
        <dbReference type="Proteomes" id="UP000509126"/>
    </source>
</evidence>
<proteinExistence type="predicted"/>
<evidence type="ECO:0000313" key="1">
    <source>
        <dbReference type="EMBL" id="QKU20663.1"/>
    </source>
</evidence>